<feature type="region of interest" description="Disordered" evidence="1">
    <location>
        <begin position="141"/>
        <end position="161"/>
    </location>
</feature>
<dbReference type="KEGG" id="vcn:VOLCADRAFT_99694"/>
<name>D8UIE3_VOLCA</name>
<feature type="compositionally biased region" description="Low complexity" evidence="1">
    <location>
        <begin position="141"/>
        <end position="157"/>
    </location>
</feature>
<gene>
    <name evidence="2" type="ORF">VOLCADRAFT_99694</name>
</gene>
<evidence type="ECO:0000256" key="1">
    <source>
        <dbReference type="SAM" id="MobiDB-lite"/>
    </source>
</evidence>
<keyword evidence="3" id="KW-1185">Reference proteome</keyword>
<accession>D8UIE3</accession>
<evidence type="ECO:0000313" key="3">
    <source>
        <dbReference type="Proteomes" id="UP000001058"/>
    </source>
</evidence>
<dbReference type="Proteomes" id="UP000001058">
    <property type="component" value="Unassembled WGS sequence"/>
</dbReference>
<sequence>MKYTLIVKPGQHITPFRRACEEHHSPPRLYSVPPTTNCPLRSETNYRRVGENWLKFFLAKSWLQIDMWALICIHRLAHVACAVVSLLQIHAVYRSSLKKRIRRRHMFRPLNAHKWREHVVHTHHDTIRTLIRSLRRYFAKSTSSPTHPATSPTTSPHQLPLNGNRCGLRPCSDLCALLARATDIPPPPAGPHHHRWQGSKRPNTSS</sequence>
<dbReference type="AlphaFoldDB" id="D8UIE3"/>
<feature type="region of interest" description="Disordered" evidence="1">
    <location>
        <begin position="186"/>
        <end position="206"/>
    </location>
</feature>
<dbReference type="EMBL" id="GL378414">
    <property type="protein sequence ID" value="EFJ40514.1"/>
    <property type="molecule type" value="Genomic_DNA"/>
</dbReference>
<protein>
    <submittedName>
        <fullName evidence="2">Uncharacterized protein</fullName>
    </submittedName>
</protein>
<dbReference type="InParanoid" id="D8UIE3"/>
<proteinExistence type="predicted"/>
<dbReference type="RefSeq" id="XP_002958438.1">
    <property type="nucleotide sequence ID" value="XM_002958392.1"/>
</dbReference>
<evidence type="ECO:0000313" key="2">
    <source>
        <dbReference type="EMBL" id="EFJ40514.1"/>
    </source>
</evidence>
<reference evidence="2 3" key="1">
    <citation type="journal article" date="2010" name="Science">
        <title>Genomic analysis of organismal complexity in the multicellular green alga Volvox carteri.</title>
        <authorList>
            <person name="Prochnik S.E."/>
            <person name="Umen J."/>
            <person name="Nedelcu A.M."/>
            <person name="Hallmann A."/>
            <person name="Miller S.M."/>
            <person name="Nishii I."/>
            <person name="Ferris P."/>
            <person name="Kuo A."/>
            <person name="Mitros T."/>
            <person name="Fritz-Laylin L.K."/>
            <person name="Hellsten U."/>
            <person name="Chapman J."/>
            <person name="Simakov O."/>
            <person name="Rensing S.A."/>
            <person name="Terry A."/>
            <person name="Pangilinan J."/>
            <person name="Kapitonov V."/>
            <person name="Jurka J."/>
            <person name="Salamov A."/>
            <person name="Shapiro H."/>
            <person name="Schmutz J."/>
            <person name="Grimwood J."/>
            <person name="Lindquist E."/>
            <person name="Lucas S."/>
            <person name="Grigoriev I.V."/>
            <person name="Schmitt R."/>
            <person name="Kirk D."/>
            <person name="Rokhsar D.S."/>
        </authorList>
    </citation>
    <scope>NUCLEOTIDE SEQUENCE [LARGE SCALE GENOMIC DNA]</scope>
    <source>
        <strain evidence="3">f. Nagariensis / Eve</strain>
    </source>
</reference>
<dbReference type="GeneID" id="9627879"/>
<organism evidence="3">
    <name type="scientific">Volvox carteri f. nagariensis</name>
    <dbReference type="NCBI Taxonomy" id="3068"/>
    <lineage>
        <taxon>Eukaryota</taxon>
        <taxon>Viridiplantae</taxon>
        <taxon>Chlorophyta</taxon>
        <taxon>core chlorophytes</taxon>
        <taxon>Chlorophyceae</taxon>
        <taxon>CS clade</taxon>
        <taxon>Chlamydomonadales</taxon>
        <taxon>Volvocaceae</taxon>
        <taxon>Volvox</taxon>
    </lineage>
</organism>